<proteinExistence type="predicted"/>
<dbReference type="AlphaFoldDB" id="A0A7S3UVE3"/>
<dbReference type="EMBL" id="HBIU01008705">
    <property type="protein sequence ID" value="CAE0624839.1"/>
    <property type="molecule type" value="Transcribed_RNA"/>
</dbReference>
<evidence type="ECO:0000313" key="1">
    <source>
        <dbReference type="EMBL" id="CAE0624839.1"/>
    </source>
</evidence>
<protein>
    <submittedName>
        <fullName evidence="1">Uncharacterized protein</fullName>
    </submittedName>
</protein>
<reference evidence="1" key="1">
    <citation type="submission" date="2021-01" db="EMBL/GenBank/DDBJ databases">
        <authorList>
            <person name="Corre E."/>
            <person name="Pelletier E."/>
            <person name="Niang G."/>
            <person name="Scheremetjew M."/>
            <person name="Finn R."/>
            <person name="Kale V."/>
            <person name="Holt S."/>
            <person name="Cochrane G."/>
            <person name="Meng A."/>
            <person name="Brown T."/>
            <person name="Cohen L."/>
        </authorList>
    </citation>
    <scope>NUCLEOTIDE SEQUENCE</scope>
    <source>
        <strain evidence="1">CCMP3107</strain>
    </source>
</reference>
<name>A0A7S3UVE3_HETAK</name>
<sequence length="253" mass="27331">MFGYDRKRVLAAGSLAGGKNNKVGGAEWGVSIPPDWKISKKLDSTVRISGETVLIAQDPSIKAEIKINKLPLGRGAAANFEPEEQLALAEIFSAAPRTRGGVDRASQERVAAVMERTLARQVAGQRSATRAYRVRPEDTGGYVDGAGRRYVVYGYDSDRCAGPVDYDGVCEAGTVPRRSLAVVTVGLELQARTLQEKRLMEAGEMERREIDVLWVATVSAPPKRFTGLTGELLADVATSFELEPILPITGRGK</sequence>
<gene>
    <name evidence="1" type="ORF">HAKA00212_LOCUS3506</name>
</gene>
<accession>A0A7S3UVE3</accession>
<organism evidence="1">
    <name type="scientific">Heterosigma akashiwo</name>
    <name type="common">Chromophytic alga</name>
    <name type="synonym">Heterosigma carterae</name>
    <dbReference type="NCBI Taxonomy" id="2829"/>
    <lineage>
        <taxon>Eukaryota</taxon>
        <taxon>Sar</taxon>
        <taxon>Stramenopiles</taxon>
        <taxon>Ochrophyta</taxon>
        <taxon>Raphidophyceae</taxon>
        <taxon>Chattonellales</taxon>
        <taxon>Chattonellaceae</taxon>
        <taxon>Heterosigma</taxon>
    </lineage>
</organism>